<evidence type="ECO:0000313" key="2">
    <source>
        <dbReference type="EMBL" id="PNY28628.1"/>
    </source>
</evidence>
<dbReference type="AlphaFoldDB" id="A0A2K3QM71"/>
<reference evidence="2 3" key="1">
    <citation type="submission" date="2017-08" db="EMBL/GenBank/DDBJ databases">
        <title>Harnessing the power of phylogenomics to disentangle the directionality and signatures of interkingdom host jumping in the parasitic fungal genus Tolypocladium.</title>
        <authorList>
            <person name="Quandt C.A."/>
            <person name="Patterson W."/>
            <person name="Spatafora J.W."/>
        </authorList>
    </citation>
    <scope>NUCLEOTIDE SEQUENCE [LARGE SCALE GENOMIC DNA]</scope>
    <source>
        <strain evidence="2 3">CBS 113982</strain>
    </source>
</reference>
<gene>
    <name evidence="2" type="ORF">TCAP_01442</name>
</gene>
<protein>
    <submittedName>
        <fullName evidence="2">Lipase 1</fullName>
    </submittedName>
</protein>
<feature type="chain" id="PRO_5014434079" evidence="1">
    <location>
        <begin position="19"/>
        <end position="221"/>
    </location>
</feature>
<evidence type="ECO:0000256" key="1">
    <source>
        <dbReference type="SAM" id="SignalP"/>
    </source>
</evidence>
<sequence length="221" mass="24076">MWCLLWSCLATISVAGLAIVHPASEDFASMPMSLLFRDTDVDFSPEDLSSITKLAAVGDSYSAGIGAGNRLGGLAGGNDAELLNILNQCIFQWCVFDKKQVAAGKLAELLKEPWAKIDFDVMGRGCDGQLKISRAIIESNDFSSRLDAVISAAKKKLASEYAKFFDTRLGPECDKVSWATWIYVGATPSGYELDTANHEVENIQYISQGGIPYFCTPQRNE</sequence>
<proteinExistence type="predicted"/>
<comment type="caution">
    <text evidence="2">The sequence shown here is derived from an EMBL/GenBank/DDBJ whole genome shotgun (WGS) entry which is preliminary data.</text>
</comment>
<keyword evidence="3" id="KW-1185">Reference proteome</keyword>
<dbReference type="Proteomes" id="UP000236621">
    <property type="component" value="Unassembled WGS sequence"/>
</dbReference>
<organism evidence="2 3">
    <name type="scientific">Tolypocladium capitatum</name>
    <dbReference type="NCBI Taxonomy" id="45235"/>
    <lineage>
        <taxon>Eukaryota</taxon>
        <taxon>Fungi</taxon>
        <taxon>Dikarya</taxon>
        <taxon>Ascomycota</taxon>
        <taxon>Pezizomycotina</taxon>
        <taxon>Sordariomycetes</taxon>
        <taxon>Hypocreomycetidae</taxon>
        <taxon>Hypocreales</taxon>
        <taxon>Ophiocordycipitaceae</taxon>
        <taxon>Tolypocladium</taxon>
    </lineage>
</organism>
<keyword evidence="1" id="KW-0732">Signal</keyword>
<accession>A0A2K3QM71</accession>
<dbReference type="OrthoDB" id="5098645at2759"/>
<dbReference type="STRING" id="45235.A0A2K3QM71"/>
<name>A0A2K3QM71_9HYPO</name>
<evidence type="ECO:0000313" key="3">
    <source>
        <dbReference type="Proteomes" id="UP000236621"/>
    </source>
</evidence>
<dbReference type="SUPFAM" id="SSF52266">
    <property type="entry name" value="SGNH hydrolase"/>
    <property type="match status" value="1"/>
</dbReference>
<feature type="signal peptide" evidence="1">
    <location>
        <begin position="1"/>
        <end position="18"/>
    </location>
</feature>
<dbReference type="EMBL" id="NRSZ01000233">
    <property type="protein sequence ID" value="PNY28628.1"/>
    <property type="molecule type" value="Genomic_DNA"/>
</dbReference>